<dbReference type="EMBL" id="OZ035825">
    <property type="protein sequence ID" value="CAL1601054.1"/>
    <property type="molecule type" value="Genomic_DNA"/>
</dbReference>
<proteinExistence type="predicted"/>
<organism evidence="1 2">
    <name type="scientific">Knipowitschia caucasica</name>
    <name type="common">Caucasian dwarf goby</name>
    <name type="synonym">Pomatoschistus caucasicus</name>
    <dbReference type="NCBI Taxonomy" id="637954"/>
    <lineage>
        <taxon>Eukaryota</taxon>
        <taxon>Metazoa</taxon>
        <taxon>Chordata</taxon>
        <taxon>Craniata</taxon>
        <taxon>Vertebrata</taxon>
        <taxon>Euteleostomi</taxon>
        <taxon>Actinopterygii</taxon>
        <taxon>Neopterygii</taxon>
        <taxon>Teleostei</taxon>
        <taxon>Neoteleostei</taxon>
        <taxon>Acanthomorphata</taxon>
        <taxon>Gobiaria</taxon>
        <taxon>Gobiiformes</taxon>
        <taxon>Gobioidei</taxon>
        <taxon>Gobiidae</taxon>
        <taxon>Gobiinae</taxon>
        <taxon>Knipowitschia</taxon>
    </lineage>
</organism>
<evidence type="ECO:0000313" key="1">
    <source>
        <dbReference type="EMBL" id="CAL1601054.1"/>
    </source>
</evidence>
<dbReference type="AlphaFoldDB" id="A0AAV2LKM7"/>
<keyword evidence="2" id="KW-1185">Reference proteome</keyword>
<protein>
    <submittedName>
        <fullName evidence="1">Uncharacterized protein</fullName>
    </submittedName>
</protein>
<reference evidence="1 2" key="1">
    <citation type="submission" date="2024-04" db="EMBL/GenBank/DDBJ databases">
        <authorList>
            <person name="Waldvogel A.-M."/>
            <person name="Schoenle A."/>
        </authorList>
    </citation>
    <scope>NUCLEOTIDE SEQUENCE [LARGE SCALE GENOMIC DNA]</scope>
</reference>
<dbReference type="Proteomes" id="UP001497482">
    <property type="component" value="Chromosome 3"/>
</dbReference>
<sequence>MTRAAAGVSIPLSCPPVPLLELQKQEVPRSVFEEASHSPLWVVHWQMLQPHASTSSALVCVLIGFTLHSTKCGVMESPSTSACLSAGNSQCRSLGGVRLSWAGRCTLRARRYGVSLEERRPARDELYLHRHYSMHTVRRIAAEVAPVCQVHSLI</sequence>
<evidence type="ECO:0000313" key="2">
    <source>
        <dbReference type="Proteomes" id="UP001497482"/>
    </source>
</evidence>
<gene>
    <name evidence="1" type="ORF">KC01_LOCUS29091</name>
</gene>
<name>A0AAV2LKM7_KNICA</name>
<accession>A0AAV2LKM7</accession>